<feature type="chain" id="PRO_5037310934" evidence="1">
    <location>
        <begin position="26"/>
        <end position="167"/>
    </location>
</feature>
<evidence type="ECO:0000313" key="2">
    <source>
        <dbReference type="EMBL" id="GGE63502.1"/>
    </source>
</evidence>
<protein>
    <submittedName>
        <fullName evidence="2">Uncharacterized protein</fullName>
    </submittedName>
</protein>
<dbReference type="AlphaFoldDB" id="A0A917APK0"/>
<keyword evidence="1" id="KW-0732">Signal</keyword>
<evidence type="ECO:0000313" key="3">
    <source>
        <dbReference type="Proteomes" id="UP000605259"/>
    </source>
</evidence>
<feature type="signal peptide" evidence="1">
    <location>
        <begin position="1"/>
        <end position="25"/>
    </location>
</feature>
<accession>A0A917APK0</accession>
<proteinExistence type="predicted"/>
<comment type="caution">
    <text evidence="2">The sequence shown here is derived from an EMBL/GenBank/DDBJ whole genome shotgun (WGS) entry which is preliminary data.</text>
</comment>
<reference evidence="2" key="2">
    <citation type="submission" date="2020-09" db="EMBL/GenBank/DDBJ databases">
        <authorList>
            <person name="Sun Q."/>
            <person name="Zhou Y."/>
        </authorList>
    </citation>
    <scope>NUCLEOTIDE SEQUENCE</scope>
    <source>
        <strain evidence="2">CGMCC 1.12698</strain>
    </source>
</reference>
<name>A0A917APK0_9BACI</name>
<gene>
    <name evidence="2" type="ORF">GCM10007140_12180</name>
</gene>
<dbReference type="RefSeq" id="WP_188387502.1">
    <property type="nucleotide sequence ID" value="NZ_BMFK01000001.1"/>
</dbReference>
<organism evidence="2 3">
    <name type="scientific">Priestia taiwanensis</name>
    <dbReference type="NCBI Taxonomy" id="1347902"/>
    <lineage>
        <taxon>Bacteria</taxon>
        <taxon>Bacillati</taxon>
        <taxon>Bacillota</taxon>
        <taxon>Bacilli</taxon>
        <taxon>Bacillales</taxon>
        <taxon>Bacillaceae</taxon>
        <taxon>Priestia</taxon>
    </lineage>
</organism>
<reference evidence="2" key="1">
    <citation type="journal article" date="2014" name="Int. J. Syst. Evol. Microbiol.">
        <title>Complete genome sequence of Corynebacterium casei LMG S-19264T (=DSM 44701T), isolated from a smear-ripened cheese.</title>
        <authorList>
            <consortium name="US DOE Joint Genome Institute (JGI-PGF)"/>
            <person name="Walter F."/>
            <person name="Albersmeier A."/>
            <person name="Kalinowski J."/>
            <person name="Ruckert C."/>
        </authorList>
    </citation>
    <scope>NUCLEOTIDE SEQUENCE</scope>
    <source>
        <strain evidence="2">CGMCC 1.12698</strain>
    </source>
</reference>
<keyword evidence="3" id="KW-1185">Reference proteome</keyword>
<dbReference type="EMBL" id="BMFK01000001">
    <property type="protein sequence ID" value="GGE63502.1"/>
    <property type="molecule type" value="Genomic_DNA"/>
</dbReference>
<sequence>MKKFAALFFVFVLSLTAIYAPSASAVGDSRADVFAKGDSLYNTIKVTKALHNSPADPTIVNYVSPVQDVKVLRAYFLVNTWKGHKWIRVIGEKDPFLSFGKDGNWNTLKDFNASNATLKLHMPFSITDGYNDSVRVGSLQPQTVDVRQAWYVIETWLGNKFIGYQLR</sequence>
<dbReference type="Proteomes" id="UP000605259">
    <property type="component" value="Unassembled WGS sequence"/>
</dbReference>
<evidence type="ECO:0000256" key="1">
    <source>
        <dbReference type="SAM" id="SignalP"/>
    </source>
</evidence>